<feature type="transmembrane region" description="Helical" evidence="1">
    <location>
        <begin position="37"/>
        <end position="56"/>
    </location>
</feature>
<dbReference type="Proteomes" id="UP001230145">
    <property type="component" value="Unassembled WGS sequence"/>
</dbReference>
<name>A0ABT9PGJ5_9ACTO</name>
<feature type="transmembrane region" description="Helical" evidence="1">
    <location>
        <begin position="294"/>
        <end position="325"/>
    </location>
</feature>
<dbReference type="EMBL" id="JAUSQL010000001">
    <property type="protein sequence ID" value="MDP9831828.1"/>
    <property type="molecule type" value="Genomic_DNA"/>
</dbReference>
<feature type="transmembrane region" description="Helical" evidence="1">
    <location>
        <begin position="362"/>
        <end position="385"/>
    </location>
</feature>
<keyword evidence="1" id="KW-0472">Membrane</keyword>
<proteinExistence type="predicted"/>
<evidence type="ECO:0008006" key="4">
    <source>
        <dbReference type="Google" id="ProtNLM"/>
    </source>
</evidence>
<feature type="transmembrane region" description="Helical" evidence="1">
    <location>
        <begin position="6"/>
        <end position="25"/>
    </location>
</feature>
<feature type="transmembrane region" description="Helical" evidence="1">
    <location>
        <begin position="226"/>
        <end position="243"/>
    </location>
</feature>
<protein>
    <recommendedName>
        <fullName evidence="4">Chlor_Arch_YYY domain-containing protein</fullName>
    </recommendedName>
</protein>
<feature type="transmembrane region" description="Helical" evidence="1">
    <location>
        <begin position="62"/>
        <end position="86"/>
    </location>
</feature>
<organism evidence="2 3">
    <name type="scientific">Trueperella abortisuis</name>
    <dbReference type="NCBI Taxonomy" id="445930"/>
    <lineage>
        <taxon>Bacteria</taxon>
        <taxon>Bacillati</taxon>
        <taxon>Actinomycetota</taxon>
        <taxon>Actinomycetes</taxon>
        <taxon>Actinomycetales</taxon>
        <taxon>Actinomycetaceae</taxon>
        <taxon>Trueperella</taxon>
    </lineage>
</organism>
<keyword evidence="1" id="KW-0812">Transmembrane</keyword>
<accession>A0ABT9PGJ5</accession>
<dbReference type="RefSeq" id="WP_307634453.1">
    <property type="nucleotide sequence ID" value="NZ_JAUSQL010000001.1"/>
</dbReference>
<feature type="transmembrane region" description="Helical" evidence="1">
    <location>
        <begin position="454"/>
        <end position="476"/>
    </location>
</feature>
<keyword evidence="3" id="KW-1185">Reference proteome</keyword>
<sequence length="626" mass="69283">MIDYLMGATIFVLFILLFYGFGSALRRDAADFAQNLVVGYIAHSFLIAVTVVPIQVLELTFAPALVAVSAVAVLTASYTIVVWIRHGLLATALPLRRWLAENYFLFVLAAVLFLIYLLQTDLILNNNNTDDGYYLLKVANLPYMEDPFTMTYGTGFINLDSGFNTYHLSSVQTEMAVYAYLTQIDPVIFMRGTVNIFHYFLAAASIAWFARVLGESTKRKVDSGKYQYFASILLLLSFEFRTIEDWHILAVQDLWQFNSAMWFGGAIVRVLGILWVITPFLGAARIGWKQIAQVAVIAVVLVSKAAAAAPVIVVAGIAYLAAFAFTSSARAAFGGVLLLAGVVATGLVLTGRPETNELIDEVFLANLPNPPVWIAVAFLALAVAVFRTRQWTRLGVIMVVVFALMAVPEVNDVFETASYVDFVALRTQATGYYTLLIAGFVAMGLFVAGRRVFVPLQCAVAAVLALGSVASTVPVYGNPLVTYAFMADNPRLIPAETAELSERLEEMADGKFLDALTPEWVEMKTRRHYVASIVRVYAPHVHSISALTRFGTTWQSDYYGWGLNEQSAYDTFIRTPSEEAYRNLEAVLEAYPVDVLVIPGDSFEAYKDRGDFELVDQVGRYLIYRR</sequence>
<evidence type="ECO:0000256" key="1">
    <source>
        <dbReference type="SAM" id="Phobius"/>
    </source>
</evidence>
<feature type="transmembrane region" description="Helical" evidence="1">
    <location>
        <begin position="263"/>
        <end position="282"/>
    </location>
</feature>
<feature type="transmembrane region" description="Helical" evidence="1">
    <location>
        <begin position="431"/>
        <end position="448"/>
    </location>
</feature>
<gene>
    <name evidence="2" type="ORF">J2S45_000507</name>
</gene>
<evidence type="ECO:0000313" key="3">
    <source>
        <dbReference type="Proteomes" id="UP001230145"/>
    </source>
</evidence>
<feature type="transmembrane region" description="Helical" evidence="1">
    <location>
        <begin position="196"/>
        <end position="214"/>
    </location>
</feature>
<feature type="transmembrane region" description="Helical" evidence="1">
    <location>
        <begin position="98"/>
        <end position="118"/>
    </location>
</feature>
<keyword evidence="1" id="KW-1133">Transmembrane helix</keyword>
<feature type="transmembrane region" description="Helical" evidence="1">
    <location>
        <begin position="331"/>
        <end position="350"/>
    </location>
</feature>
<reference evidence="2 3" key="1">
    <citation type="submission" date="2023-07" db="EMBL/GenBank/DDBJ databases">
        <title>Sequencing the genomes of 1000 actinobacteria strains.</title>
        <authorList>
            <person name="Klenk H.-P."/>
        </authorList>
    </citation>
    <scope>NUCLEOTIDE SEQUENCE [LARGE SCALE GENOMIC DNA]</scope>
    <source>
        <strain evidence="2 3">DSM 19515</strain>
    </source>
</reference>
<evidence type="ECO:0000313" key="2">
    <source>
        <dbReference type="EMBL" id="MDP9831828.1"/>
    </source>
</evidence>
<feature type="transmembrane region" description="Helical" evidence="1">
    <location>
        <begin position="391"/>
        <end position="410"/>
    </location>
</feature>
<comment type="caution">
    <text evidence="2">The sequence shown here is derived from an EMBL/GenBank/DDBJ whole genome shotgun (WGS) entry which is preliminary data.</text>
</comment>